<organism evidence="5 6">
    <name type="scientific">Macrostomum lignano</name>
    <dbReference type="NCBI Taxonomy" id="282301"/>
    <lineage>
        <taxon>Eukaryota</taxon>
        <taxon>Metazoa</taxon>
        <taxon>Spiralia</taxon>
        <taxon>Lophotrochozoa</taxon>
        <taxon>Platyhelminthes</taxon>
        <taxon>Rhabditophora</taxon>
        <taxon>Macrostomorpha</taxon>
        <taxon>Macrostomida</taxon>
        <taxon>Macrostomidae</taxon>
        <taxon>Macrostomum</taxon>
    </lineage>
</organism>
<dbReference type="PANTHER" id="PTHR12461">
    <property type="entry name" value="HYPOXIA-INDUCIBLE FACTOR 1 ALPHA INHIBITOR-RELATED"/>
    <property type="match status" value="1"/>
</dbReference>
<dbReference type="PANTHER" id="PTHR12461:SF18">
    <property type="entry name" value="JMJC DOMAIN-CONTAINING PROTEIN"/>
    <property type="match status" value="1"/>
</dbReference>
<evidence type="ECO:0000256" key="1">
    <source>
        <dbReference type="SAM" id="MobiDB-lite"/>
    </source>
</evidence>
<feature type="signal peptide" evidence="2">
    <location>
        <begin position="1"/>
        <end position="21"/>
    </location>
</feature>
<sequence>MLHRFVVALLPLLLLLPLLVASSESPSEDATASNDEGHLKPFGQQGPLHPIDSVDGFIPPEEFLTNYVQANRPLLFRGGAKVSPAFEKWTDAYLSENTPPRPAGDVFIEHNKKENRSQRYSFIHFKKFLSIYNTSDIYMVSEVPSFLLKDLVVPFPLQCKYFVQGGLDTHVAWFSSGGTSSVIHYDDYENVNCLLRGRKTLVFLNTTRYASQVNSIIDKDDRGYSSADSDAINVKARPEFSGLEFHLAEMQAGDCLYIPNYWVHQVRSFDNNLAVNLWWTKRDSYDTSGCGKIIDPDLRFSRVLFAARLKAARDDAYSIRQALASNLKLPVTQLEFLDFLSRGDTQSLSSSFPDFPPAAAALFQSLDVNKDGALTEEEFKGKMKLKTGREIKAAATAYNVQVFAMHEAADEKDVSRLPKLLATSDSGEEVFTPERTWLTEEQRKSIEVAEKSSKDEL</sequence>
<dbReference type="AlphaFoldDB" id="A0A267GYQ5"/>
<accession>A0A267GYQ5</accession>
<dbReference type="Gene3D" id="2.60.120.650">
    <property type="entry name" value="Cupin"/>
    <property type="match status" value="1"/>
</dbReference>
<name>A0A267GYQ5_9PLAT</name>
<reference evidence="5 6" key="1">
    <citation type="submission" date="2017-06" db="EMBL/GenBank/DDBJ databases">
        <title>A platform for efficient transgenesis in Macrostomum lignano, a flatworm model organism for stem cell research.</title>
        <authorList>
            <person name="Berezikov E."/>
        </authorList>
    </citation>
    <scope>NUCLEOTIDE SEQUENCE [LARGE SCALE GENOMIC DNA]</scope>
    <source>
        <strain evidence="5">DV1</strain>
        <tissue evidence="5">Whole organism</tissue>
    </source>
</reference>
<evidence type="ECO:0000259" key="3">
    <source>
        <dbReference type="PROSITE" id="PS50222"/>
    </source>
</evidence>
<dbReference type="PROSITE" id="PS00018">
    <property type="entry name" value="EF_HAND_1"/>
    <property type="match status" value="1"/>
</dbReference>
<evidence type="ECO:0000259" key="4">
    <source>
        <dbReference type="PROSITE" id="PS51184"/>
    </source>
</evidence>
<feature type="chain" id="PRO_5011995173" description="JmjC domain-containing protein" evidence="2">
    <location>
        <begin position="22"/>
        <end position="457"/>
    </location>
</feature>
<evidence type="ECO:0000313" key="6">
    <source>
        <dbReference type="Proteomes" id="UP000215902"/>
    </source>
</evidence>
<keyword evidence="2" id="KW-0732">Signal</keyword>
<dbReference type="PROSITE" id="PS50222">
    <property type="entry name" value="EF_HAND_2"/>
    <property type="match status" value="1"/>
</dbReference>
<dbReference type="PROSITE" id="PS51184">
    <property type="entry name" value="JMJC"/>
    <property type="match status" value="1"/>
</dbReference>
<keyword evidence="6" id="KW-1185">Reference proteome</keyword>
<dbReference type="GO" id="GO:0005509">
    <property type="term" value="F:calcium ion binding"/>
    <property type="evidence" value="ECO:0007669"/>
    <property type="project" value="InterPro"/>
</dbReference>
<dbReference type="EMBL" id="NIVC01000110">
    <property type="protein sequence ID" value="PAA90419.1"/>
    <property type="molecule type" value="Genomic_DNA"/>
</dbReference>
<dbReference type="STRING" id="282301.A0A267GYQ5"/>
<gene>
    <name evidence="5" type="ORF">BOX15_Mlig014381g1</name>
</gene>
<feature type="domain" description="JmjC" evidence="4">
    <location>
        <begin position="132"/>
        <end position="296"/>
    </location>
</feature>
<dbReference type="SUPFAM" id="SSF51197">
    <property type="entry name" value="Clavaminate synthase-like"/>
    <property type="match status" value="1"/>
</dbReference>
<comment type="caution">
    <text evidence="5">The sequence shown here is derived from an EMBL/GenBank/DDBJ whole genome shotgun (WGS) entry which is preliminary data.</text>
</comment>
<dbReference type="InterPro" id="IPR003347">
    <property type="entry name" value="JmjC_dom"/>
</dbReference>
<dbReference type="InterPro" id="IPR002048">
    <property type="entry name" value="EF_hand_dom"/>
</dbReference>
<evidence type="ECO:0000256" key="2">
    <source>
        <dbReference type="SAM" id="SignalP"/>
    </source>
</evidence>
<dbReference type="Pfam" id="PF13621">
    <property type="entry name" value="Cupin_8"/>
    <property type="match status" value="1"/>
</dbReference>
<feature type="domain" description="EF-hand" evidence="3">
    <location>
        <begin position="354"/>
        <end position="389"/>
    </location>
</feature>
<dbReference type="InterPro" id="IPR041667">
    <property type="entry name" value="Cupin_8"/>
</dbReference>
<dbReference type="Proteomes" id="UP000215902">
    <property type="component" value="Unassembled WGS sequence"/>
</dbReference>
<feature type="region of interest" description="Disordered" evidence="1">
    <location>
        <begin position="26"/>
        <end position="45"/>
    </location>
</feature>
<dbReference type="InterPro" id="IPR018247">
    <property type="entry name" value="EF_Hand_1_Ca_BS"/>
</dbReference>
<proteinExistence type="predicted"/>
<evidence type="ECO:0008006" key="7">
    <source>
        <dbReference type="Google" id="ProtNLM"/>
    </source>
</evidence>
<protein>
    <recommendedName>
        <fullName evidence="7">JmjC domain-containing protein</fullName>
    </recommendedName>
</protein>
<dbReference type="OrthoDB" id="415358at2759"/>
<evidence type="ECO:0000313" key="5">
    <source>
        <dbReference type="EMBL" id="PAA90419.1"/>
    </source>
</evidence>